<dbReference type="SUPFAM" id="SSF110921">
    <property type="entry name" value="2-isopropylmalate synthase LeuA, allosteric (dimerisation) domain"/>
    <property type="match status" value="1"/>
</dbReference>
<dbReference type="NCBIfam" id="TIGR00977">
    <property type="entry name" value="citramal_synth"/>
    <property type="match status" value="1"/>
</dbReference>
<evidence type="ECO:0000256" key="4">
    <source>
        <dbReference type="ARBA" id="ARBA00022624"/>
    </source>
</evidence>
<evidence type="ECO:0000256" key="8">
    <source>
        <dbReference type="RuleBase" id="RU003523"/>
    </source>
</evidence>
<dbReference type="PANTHER" id="PTHR43538:SF1">
    <property type="entry name" value="(R)-CITRAMALATE SYNTHASE"/>
    <property type="match status" value="1"/>
</dbReference>
<dbReference type="InterPro" id="IPR013785">
    <property type="entry name" value="Aldolase_TIM"/>
</dbReference>
<keyword evidence="11" id="KW-1185">Reference proteome</keyword>
<dbReference type="SMART" id="SM00917">
    <property type="entry name" value="LeuA_dimer"/>
    <property type="match status" value="1"/>
</dbReference>
<name>A0ABM8ITM4_9CREN</name>
<dbReference type="CDD" id="cd07941">
    <property type="entry name" value="DRE_TIM_LeuA3"/>
    <property type="match status" value="1"/>
</dbReference>
<dbReference type="PROSITE" id="PS00816">
    <property type="entry name" value="AIPM_HOMOCIT_SYNTH_2"/>
    <property type="match status" value="1"/>
</dbReference>
<proteinExistence type="inferred from homology"/>
<dbReference type="EMBL" id="AP028907">
    <property type="protein sequence ID" value="BES80904.1"/>
    <property type="molecule type" value="Genomic_DNA"/>
</dbReference>
<dbReference type="InterPro" id="IPR000891">
    <property type="entry name" value="PYR_CT"/>
</dbReference>
<dbReference type="PROSITE" id="PS00815">
    <property type="entry name" value="AIPM_HOMOCIT_SYNTH_1"/>
    <property type="match status" value="1"/>
</dbReference>
<dbReference type="Gene3D" id="3.30.160.270">
    <property type="match status" value="1"/>
</dbReference>
<dbReference type="Proteomes" id="UP001341135">
    <property type="component" value="Chromosome"/>
</dbReference>
<organism evidence="10 11">
    <name type="scientific">Pyrodictium abyssi</name>
    <dbReference type="NCBI Taxonomy" id="54256"/>
    <lineage>
        <taxon>Archaea</taxon>
        <taxon>Thermoproteota</taxon>
        <taxon>Thermoprotei</taxon>
        <taxon>Desulfurococcales</taxon>
        <taxon>Pyrodictiaceae</taxon>
        <taxon>Pyrodictium</taxon>
    </lineage>
</organism>
<evidence type="ECO:0000313" key="11">
    <source>
        <dbReference type="Proteomes" id="UP001341135"/>
    </source>
</evidence>
<accession>A0ABM8ITM4</accession>
<dbReference type="Pfam" id="PF00682">
    <property type="entry name" value="HMGL-like"/>
    <property type="match status" value="1"/>
</dbReference>
<evidence type="ECO:0000259" key="9">
    <source>
        <dbReference type="PROSITE" id="PS50991"/>
    </source>
</evidence>
<dbReference type="InterPro" id="IPR013709">
    <property type="entry name" value="2-isopropylmalate_synth_dimer"/>
</dbReference>
<dbReference type="InterPro" id="IPR005675">
    <property type="entry name" value="Citramal_synthase"/>
</dbReference>
<evidence type="ECO:0000256" key="5">
    <source>
        <dbReference type="ARBA" id="ARBA00022679"/>
    </source>
</evidence>
<dbReference type="SUPFAM" id="SSF51569">
    <property type="entry name" value="Aldolase"/>
    <property type="match status" value="1"/>
</dbReference>
<feature type="domain" description="Pyruvate carboxyltransferase" evidence="9">
    <location>
        <begin position="21"/>
        <end position="287"/>
    </location>
</feature>
<sequence length="555" mass="60447">MVAKSVASLPSVDGAALLERVEVLDTTLRDGAQAHGISFSLQAKIRIALELDRLGVSFIEAGWPGSNPKDEEFFRAIRDYSLSHAEIVAFTSTRRKGMKPEEDRVLAKVLDAETRWVTVFGKSWTLHVHEVLRTTLEENLDMVYDTIRFLREHGVRVIFDAEHFFNGYLEDPEYALKVLETAVEAGAERIVLADTNGGMLPHTVYRVVREVRERIKAPLGLHMHNDSGCAVANTIMGVLAGAEHVQVTVNGIGERTGNADLCQVVPGLELKLGVRALENPEGLRLLRRVSRLVYELAGLQPNPYQPYVGDNAFAHKAGVHVDAVLKTPRAYEHIDPGAVGNQRRLAVSELSGAANLVAWARRELGLELGKRDPRLRRALERVKQLENQGYSFDNAYASALLILMEELGARARPFRVEAWRVVSEGGPQGSRSWALVKVAAPGGETVLAAGEGGGPVHAVDEALRAALARLLPGGAGAARLIDYRVTLPGAVRHTASTVRVEVTLTDGSSAWTTVSVSDNIVEASLDALTQGIEYYLLRSRLRQQASTPATRAPSG</sequence>
<comment type="pathway">
    <text evidence="1">Amino-acid biosynthesis; L-isoleucine biosynthesis; 2-oxobutanoate from pyruvate: step 1/3.</text>
</comment>
<dbReference type="EC" id="2.3.3.21" evidence="7"/>
<evidence type="ECO:0000313" key="10">
    <source>
        <dbReference type="EMBL" id="BES80904.1"/>
    </source>
</evidence>
<dbReference type="PROSITE" id="PS50991">
    <property type="entry name" value="PYR_CT"/>
    <property type="match status" value="1"/>
</dbReference>
<protein>
    <recommendedName>
        <fullName evidence="7">Citramalate synthase</fullName>
        <ecNumber evidence="7">2.3.3.21</ecNumber>
    </recommendedName>
</protein>
<dbReference type="Gene3D" id="3.20.20.70">
    <property type="entry name" value="Aldolase class I"/>
    <property type="match status" value="1"/>
</dbReference>
<dbReference type="RefSeq" id="WP_338251537.1">
    <property type="nucleotide sequence ID" value="NZ_AP028907.1"/>
</dbReference>
<evidence type="ECO:0000256" key="3">
    <source>
        <dbReference type="ARBA" id="ARBA00022605"/>
    </source>
</evidence>
<evidence type="ECO:0000256" key="6">
    <source>
        <dbReference type="ARBA" id="ARBA00023304"/>
    </source>
</evidence>
<keyword evidence="6" id="KW-0100">Branched-chain amino acid biosynthesis</keyword>
<keyword evidence="3" id="KW-0028">Amino-acid biosynthesis</keyword>
<gene>
    <name evidence="10" type="primary">cimA</name>
    <name evidence="10" type="ORF">PABY_04710</name>
</gene>
<evidence type="ECO:0000256" key="7">
    <source>
        <dbReference type="NCBIfam" id="TIGR00977"/>
    </source>
</evidence>
<evidence type="ECO:0000256" key="2">
    <source>
        <dbReference type="ARBA" id="ARBA00006154"/>
    </source>
</evidence>
<keyword evidence="5 8" id="KW-0808">Transferase</keyword>
<evidence type="ECO:0000256" key="1">
    <source>
        <dbReference type="ARBA" id="ARBA00004743"/>
    </source>
</evidence>
<dbReference type="Pfam" id="PF08502">
    <property type="entry name" value="LeuA_dimer"/>
    <property type="match status" value="1"/>
</dbReference>
<dbReference type="PANTHER" id="PTHR43538">
    <property type="entry name" value="ALPHA-IPM SYNTHASE/HOMOCITRATE SYNTHASE"/>
    <property type="match status" value="1"/>
</dbReference>
<dbReference type="GeneID" id="89288507"/>
<dbReference type="Gene3D" id="1.10.238.260">
    <property type="match status" value="1"/>
</dbReference>
<dbReference type="InterPro" id="IPR036230">
    <property type="entry name" value="LeuA_allosteric_dom_sf"/>
</dbReference>
<dbReference type="Pfam" id="PF22617">
    <property type="entry name" value="HCS_D2"/>
    <property type="match status" value="1"/>
</dbReference>
<dbReference type="InterPro" id="IPR002034">
    <property type="entry name" value="AIPM/Hcit_synth_CS"/>
</dbReference>
<reference evidence="10 11" key="1">
    <citation type="submission" date="2023-09" db="EMBL/GenBank/DDBJ databases">
        <title>Pyrofollis japonicus gen. nov. sp. nov., a novel member of the family Pyrodictiaceae isolated from the Iheya North hydrothermal field.</title>
        <authorList>
            <person name="Miyazaki U."/>
            <person name="Sanari M."/>
            <person name="Tame A."/>
            <person name="Kitajima M."/>
            <person name="Okamoto A."/>
            <person name="Sawayama S."/>
            <person name="Miyazaki J."/>
            <person name="Takai K."/>
            <person name="Nakagawa S."/>
        </authorList>
    </citation>
    <scope>NUCLEOTIDE SEQUENCE [LARGE SCALE GENOMIC DNA]</scope>
    <source>
        <strain evidence="10 11">AV2</strain>
    </source>
</reference>
<keyword evidence="4" id="KW-0412">Isoleucine biosynthesis</keyword>
<dbReference type="InterPro" id="IPR054691">
    <property type="entry name" value="LeuA/HCS_post-cat"/>
</dbReference>
<comment type="similarity">
    <text evidence="2 8">Belongs to the alpha-IPM synthase/homocitrate synthase family.</text>
</comment>